<feature type="transmembrane region" description="Helical" evidence="1">
    <location>
        <begin position="77"/>
        <end position="98"/>
    </location>
</feature>
<keyword evidence="1" id="KW-0812">Transmembrane</keyword>
<evidence type="ECO:0000256" key="1">
    <source>
        <dbReference type="SAM" id="Phobius"/>
    </source>
</evidence>
<gene>
    <name evidence="2" type="ORF">ABH15_09815</name>
</gene>
<keyword evidence="1" id="KW-0472">Membrane</keyword>
<feature type="transmembrane region" description="Helical" evidence="1">
    <location>
        <begin position="241"/>
        <end position="258"/>
    </location>
</feature>
<dbReference type="OrthoDB" id="12193at2157"/>
<dbReference type="EMBL" id="LHQS01000002">
    <property type="protein sequence ID" value="RXE56380.1"/>
    <property type="molecule type" value="Genomic_DNA"/>
</dbReference>
<feature type="transmembrane region" description="Helical" evidence="1">
    <location>
        <begin position="145"/>
        <end position="166"/>
    </location>
</feature>
<feature type="transmembrane region" description="Helical" evidence="1">
    <location>
        <begin position="119"/>
        <end position="139"/>
    </location>
</feature>
<protein>
    <submittedName>
        <fullName evidence="2">Uncharacterized protein</fullName>
    </submittedName>
</protein>
<dbReference type="AlphaFoldDB" id="A0A498H2Q1"/>
<sequence length="295" mass="32204">MNELDDFLEPLHQGVWEVAVPKESVEGSPGTGWAKSAINLPTPGTIASYRKGQYHVHETATEWRVHLDRYDPKVHPLLHLVDDAPLVFMISGTLLALIMDTKSALRRETSSLVAEQKAAWQLLLVAGFCMMLIGVLIGIDPLSSFERIVILGVRLSVLCLALVIIAKGLDPRSFRVVSGGRVLLGFGILAVGLTSFSLDLEWVASSFVLILALWAFASAVVSLKRTVRGRFDVPEGFYKRLGIGIASLLFAVLILAVPDAVEELLVYAVSAIALLFGFLLVLEGLGFRRRMKAEV</sequence>
<dbReference type="RefSeq" id="WP_128694164.1">
    <property type="nucleotide sequence ID" value="NZ_LHQS01000002.1"/>
</dbReference>
<proteinExistence type="predicted"/>
<feature type="transmembrane region" description="Helical" evidence="1">
    <location>
        <begin position="202"/>
        <end position="221"/>
    </location>
</feature>
<evidence type="ECO:0000313" key="2">
    <source>
        <dbReference type="EMBL" id="RXE56380.1"/>
    </source>
</evidence>
<accession>A0A498H2Q1</accession>
<feature type="transmembrane region" description="Helical" evidence="1">
    <location>
        <begin position="178"/>
        <end position="196"/>
    </location>
</feature>
<feature type="transmembrane region" description="Helical" evidence="1">
    <location>
        <begin position="264"/>
        <end position="282"/>
    </location>
</feature>
<comment type="caution">
    <text evidence="2">The sequence shown here is derived from an EMBL/GenBank/DDBJ whole genome shotgun (WGS) entry which is preliminary data.</text>
</comment>
<keyword evidence="1" id="KW-1133">Transmembrane helix</keyword>
<organism evidence="2 3">
    <name type="scientific">Methanoculleus taiwanensis</name>
    <dbReference type="NCBI Taxonomy" id="1550565"/>
    <lineage>
        <taxon>Archaea</taxon>
        <taxon>Methanobacteriati</taxon>
        <taxon>Methanobacteriota</taxon>
        <taxon>Stenosarchaea group</taxon>
        <taxon>Methanomicrobia</taxon>
        <taxon>Methanomicrobiales</taxon>
        <taxon>Methanomicrobiaceae</taxon>
        <taxon>Methanoculleus</taxon>
    </lineage>
</organism>
<name>A0A498H2Q1_9EURY</name>
<evidence type="ECO:0000313" key="3">
    <source>
        <dbReference type="Proteomes" id="UP000290932"/>
    </source>
</evidence>
<reference evidence="2 3" key="1">
    <citation type="journal article" date="2015" name="Int. J. Syst. Evol. Microbiol.">
        <title>Methanoculleus taiwanensis sp. nov., a methanogen isolated from deep marine sediment at the deformation front area near Taiwan.</title>
        <authorList>
            <person name="Weng C.Y."/>
            <person name="Chen S.C."/>
            <person name="Lai M.C."/>
            <person name="Wu S.Y."/>
            <person name="Lin S."/>
            <person name="Yang T.F."/>
            <person name="Chen P.C."/>
        </authorList>
    </citation>
    <scope>NUCLEOTIDE SEQUENCE [LARGE SCALE GENOMIC DNA]</scope>
    <source>
        <strain evidence="2 3">CYW4</strain>
    </source>
</reference>
<keyword evidence="3" id="KW-1185">Reference proteome</keyword>
<dbReference type="Proteomes" id="UP000290932">
    <property type="component" value="Unassembled WGS sequence"/>
</dbReference>